<proteinExistence type="predicted"/>
<dbReference type="AlphaFoldDB" id="A0A0G2A748"/>
<sequence length="85" mass="9226">MQRLNIRITGSVQGVFFRRSAKEFADELVLSGWAVTTAVSASKWKGSLLPSLNFSYGASLARFMPALIALSIPRSPFKATSIFAS</sequence>
<feature type="domain" description="Acylphosphatase-like" evidence="1">
    <location>
        <begin position="5"/>
        <end position="34"/>
    </location>
</feature>
<dbReference type="InterPro" id="IPR036046">
    <property type="entry name" value="Acylphosphatase-like_dom_sf"/>
</dbReference>
<dbReference type="EMBL" id="LCRN01000014">
    <property type="protein sequence ID" value="KKW36722.1"/>
    <property type="molecule type" value="Genomic_DNA"/>
</dbReference>
<evidence type="ECO:0000259" key="1">
    <source>
        <dbReference type="Pfam" id="PF00708"/>
    </source>
</evidence>
<organism evidence="2 3">
    <name type="scientific">Candidatus Uhrbacteria bacterium GW2011_GWC2_53_7</name>
    <dbReference type="NCBI Taxonomy" id="1618986"/>
    <lineage>
        <taxon>Bacteria</taxon>
        <taxon>Candidatus Uhriibacteriota</taxon>
    </lineage>
</organism>
<protein>
    <recommendedName>
        <fullName evidence="1">Acylphosphatase-like domain-containing protein</fullName>
    </recommendedName>
</protein>
<evidence type="ECO:0000313" key="3">
    <source>
        <dbReference type="Proteomes" id="UP000033865"/>
    </source>
</evidence>
<comment type="caution">
    <text evidence="2">The sequence shown here is derived from an EMBL/GenBank/DDBJ whole genome shotgun (WGS) entry which is preliminary data.</text>
</comment>
<dbReference type="Pfam" id="PF00708">
    <property type="entry name" value="Acylphosphatase"/>
    <property type="match status" value="1"/>
</dbReference>
<evidence type="ECO:0000313" key="2">
    <source>
        <dbReference type="EMBL" id="KKW36722.1"/>
    </source>
</evidence>
<dbReference type="Proteomes" id="UP000033865">
    <property type="component" value="Unassembled WGS sequence"/>
</dbReference>
<dbReference type="PROSITE" id="PS00150">
    <property type="entry name" value="ACYLPHOSPHATASE_1"/>
    <property type="match status" value="1"/>
</dbReference>
<accession>A0A0G2A748</accession>
<dbReference type="InterPro" id="IPR001792">
    <property type="entry name" value="Acylphosphatase-like_dom"/>
</dbReference>
<dbReference type="InterPro" id="IPR017968">
    <property type="entry name" value="Acylphosphatase_CS"/>
</dbReference>
<dbReference type="Gene3D" id="3.30.70.100">
    <property type="match status" value="1"/>
</dbReference>
<gene>
    <name evidence="2" type="ORF">UY82_C0014G0005</name>
</gene>
<reference evidence="2 3" key="1">
    <citation type="journal article" date="2015" name="Nature">
        <title>rRNA introns, odd ribosomes, and small enigmatic genomes across a large radiation of phyla.</title>
        <authorList>
            <person name="Brown C.T."/>
            <person name="Hug L.A."/>
            <person name="Thomas B.C."/>
            <person name="Sharon I."/>
            <person name="Castelle C.J."/>
            <person name="Singh A."/>
            <person name="Wilkins M.J."/>
            <person name="Williams K.H."/>
            <person name="Banfield J.F."/>
        </authorList>
    </citation>
    <scope>NUCLEOTIDE SEQUENCE [LARGE SCALE GENOMIC DNA]</scope>
</reference>
<dbReference type="SUPFAM" id="SSF54975">
    <property type="entry name" value="Acylphosphatase/BLUF domain-like"/>
    <property type="match status" value="1"/>
</dbReference>
<name>A0A0G2A748_9BACT</name>